<protein>
    <submittedName>
        <fullName evidence="1">Uncharacterized protein</fullName>
    </submittedName>
</protein>
<dbReference type="EMBL" id="MU266530">
    <property type="protein sequence ID" value="KAH7921360.1"/>
    <property type="molecule type" value="Genomic_DNA"/>
</dbReference>
<evidence type="ECO:0000313" key="2">
    <source>
        <dbReference type="Proteomes" id="UP000790709"/>
    </source>
</evidence>
<keyword evidence="2" id="KW-1185">Reference proteome</keyword>
<accession>A0ACB8B6E1</accession>
<sequence length="202" mass="21749">MSDVTVNLWRSKMVTPNAPSSGSIDPPPFCQMARTSSGARKAIDKRKRRRKPSDVIASGLNATGRLNLSIRKVAAAFEVSLLLLTARYNGCRTRAEAHGLSTPQWLKLKQGVKEMGICRVPLSLGCVTEYASTILGGEGILLAWDAEFASAIQVSELVRKIHSGAVRHSGSISPSTRSASNHSPNTQQNEYVSPVKPIPVSL</sequence>
<proteinExistence type="predicted"/>
<gene>
    <name evidence="1" type="ORF">BV22DRAFT_1132341</name>
</gene>
<dbReference type="Proteomes" id="UP000790709">
    <property type="component" value="Unassembled WGS sequence"/>
</dbReference>
<name>A0ACB8B6E1_9AGAM</name>
<evidence type="ECO:0000313" key="1">
    <source>
        <dbReference type="EMBL" id="KAH7921360.1"/>
    </source>
</evidence>
<organism evidence="1 2">
    <name type="scientific">Leucogyrophana mollusca</name>
    <dbReference type="NCBI Taxonomy" id="85980"/>
    <lineage>
        <taxon>Eukaryota</taxon>
        <taxon>Fungi</taxon>
        <taxon>Dikarya</taxon>
        <taxon>Basidiomycota</taxon>
        <taxon>Agaricomycotina</taxon>
        <taxon>Agaricomycetes</taxon>
        <taxon>Agaricomycetidae</taxon>
        <taxon>Boletales</taxon>
        <taxon>Boletales incertae sedis</taxon>
        <taxon>Leucogyrophana</taxon>
    </lineage>
</organism>
<reference evidence="1" key="1">
    <citation type="journal article" date="2021" name="New Phytol.">
        <title>Evolutionary innovations through gain and loss of genes in the ectomycorrhizal Boletales.</title>
        <authorList>
            <person name="Wu G."/>
            <person name="Miyauchi S."/>
            <person name="Morin E."/>
            <person name="Kuo A."/>
            <person name="Drula E."/>
            <person name="Varga T."/>
            <person name="Kohler A."/>
            <person name="Feng B."/>
            <person name="Cao Y."/>
            <person name="Lipzen A."/>
            <person name="Daum C."/>
            <person name="Hundley H."/>
            <person name="Pangilinan J."/>
            <person name="Johnson J."/>
            <person name="Barry K."/>
            <person name="LaButti K."/>
            <person name="Ng V."/>
            <person name="Ahrendt S."/>
            <person name="Min B."/>
            <person name="Choi I.G."/>
            <person name="Park H."/>
            <person name="Plett J.M."/>
            <person name="Magnuson J."/>
            <person name="Spatafora J.W."/>
            <person name="Nagy L.G."/>
            <person name="Henrissat B."/>
            <person name="Grigoriev I.V."/>
            <person name="Yang Z.L."/>
            <person name="Xu J."/>
            <person name="Martin F.M."/>
        </authorList>
    </citation>
    <scope>NUCLEOTIDE SEQUENCE</scope>
    <source>
        <strain evidence="1">KUC20120723A-06</strain>
    </source>
</reference>
<comment type="caution">
    <text evidence="1">The sequence shown here is derived from an EMBL/GenBank/DDBJ whole genome shotgun (WGS) entry which is preliminary data.</text>
</comment>